<dbReference type="AlphaFoldDB" id="A0A2D4Q2U6"/>
<protein>
    <submittedName>
        <fullName evidence="1">Uncharacterized protein</fullName>
    </submittedName>
</protein>
<proteinExistence type="predicted"/>
<reference evidence="1" key="1">
    <citation type="submission" date="2017-07" db="EMBL/GenBank/DDBJ databases">
        <authorList>
            <person name="Mikheyev A."/>
            <person name="Grau M."/>
        </authorList>
    </citation>
    <scope>NUCLEOTIDE SEQUENCE</scope>
    <source>
        <tissue evidence="1">Venom_gland</tissue>
    </source>
</reference>
<reference evidence="1" key="2">
    <citation type="submission" date="2017-11" db="EMBL/GenBank/DDBJ databases">
        <title>Coralsnake Venomics: Analyses of Venom Gland Transcriptomes and Proteomes of Six Brazilian Taxa.</title>
        <authorList>
            <person name="Aird S.D."/>
            <person name="Jorge da Silva N."/>
            <person name="Qiu L."/>
            <person name="Villar-Briones A."/>
            <person name="Aparecida-Saddi V."/>
            <person name="Campos-Telles M.P."/>
            <person name="Grau M."/>
            <person name="Mikheyev A.S."/>
        </authorList>
    </citation>
    <scope>NUCLEOTIDE SEQUENCE</scope>
    <source>
        <tissue evidence="1">Venom_gland</tissue>
    </source>
</reference>
<organism evidence="1">
    <name type="scientific">Micrurus surinamensis</name>
    <name type="common">Surinam coral snake</name>
    <dbReference type="NCBI Taxonomy" id="129470"/>
    <lineage>
        <taxon>Eukaryota</taxon>
        <taxon>Metazoa</taxon>
        <taxon>Chordata</taxon>
        <taxon>Craniata</taxon>
        <taxon>Vertebrata</taxon>
        <taxon>Euteleostomi</taxon>
        <taxon>Lepidosauria</taxon>
        <taxon>Squamata</taxon>
        <taxon>Bifurcata</taxon>
        <taxon>Unidentata</taxon>
        <taxon>Episquamata</taxon>
        <taxon>Toxicofera</taxon>
        <taxon>Serpentes</taxon>
        <taxon>Colubroidea</taxon>
        <taxon>Elapidae</taxon>
        <taxon>Elapinae</taxon>
        <taxon>Micrurus</taxon>
    </lineage>
</organism>
<accession>A0A2D4Q2U6</accession>
<name>A0A2D4Q2U6_MICSU</name>
<dbReference type="EMBL" id="IACN01117858">
    <property type="protein sequence ID" value="LAB64158.1"/>
    <property type="molecule type" value="Transcribed_RNA"/>
</dbReference>
<evidence type="ECO:0000313" key="1">
    <source>
        <dbReference type="EMBL" id="LAB64158.1"/>
    </source>
</evidence>
<sequence>MRNDIERLLEGFRSEVVDERVKATVESGNTQGDWVESFGERLQRTVGYSLRTYKGIKEKDGIVGDKAHHENGDMHNYHLEHLFFVCANLRESGWLPESPQKQ</sequence>